<evidence type="ECO:0000256" key="13">
    <source>
        <dbReference type="RuleBase" id="RU004165"/>
    </source>
</evidence>
<dbReference type="GO" id="GO:0008270">
    <property type="term" value="F:zinc ion binding"/>
    <property type="evidence" value="ECO:0007669"/>
    <property type="project" value="UniProtKB-UniRule"/>
</dbReference>
<feature type="binding site" evidence="9">
    <location>
        <position position="195"/>
    </location>
    <ligand>
        <name>Zn(2+)</name>
        <dbReference type="ChEBI" id="CHEBI:29105"/>
    </ligand>
</feature>
<evidence type="ECO:0000256" key="5">
    <source>
        <dbReference type="ARBA" id="ARBA00022679"/>
    </source>
</evidence>
<keyword evidence="9" id="KW-0479">Metal-binding</keyword>
<evidence type="ECO:0000256" key="6">
    <source>
        <dbReference type="ARBA" id="ARBA00022741"/>
    </source>
</evidence>
<comment type="catalytic activity">
    <reaction evidence="9 12">
        <text>thymidine + ATP = dTMP + ADP + H(+)</text>
        <dbReference type="Rhea" id="RHEA:19129"/>
        <dbReference type="ChEBI" id="CHEBI:15378"/>
        <dbReference type="ChEBI" id="CHEBI:17748"/>
        <dbReference type="ChEBI" id="CHEBI:30616"/>
        <dbReference type="ChEBI" id="CHEBI:63528"/>
        <dbReference type="ChEBI" id="CHEBI:456216"/>
        <dbReference type="EC" id="2.7.1.21"/>
    </reaction>
</comment>
<feature type="binding site" evidence="9">
    <location>
        <begin position="21"/>
        <end position="28"/>
    </location>
    <ligand>
        <name>ATP</name>
        <dbReference type="ChEBI" id="CHEBI:30616"/>
    </ligand>
</feature>
<evidence type="ECO:0000256" key="4">
    <source>
        <dbReference type="ARBA" id="ARBA00022634"/>
    </source>
</evidence>
<keyword evidence="5 9" id="KW-0808">Transferase</keyword>
<evidence type="ECO:0000256" key="11">
    <source>
        <dbReference type="PIRSR" id="PIRSR035805-2"/>
    </source>
</evidence>
<dbReference type="GO" id="GO:0005524">
    <property type="term" value="F:ATP binding"/>
    <property type="evidence" value="ECO:0007669"/>
    <property type="project" value="UniProtKB-UniRule"/>
</dbReference>
<gene>
    <name evidence="9" type="primary">tdk</name>
    <name evidence="14" type="ORF">D1H98_00935</name>
</gene>
<feature type="binding site" evidence="11">
    <location>
        <begin position="183"/>
        <end position="186"/>
    </location>
    <ligand>
        <name>substrate</name>
    </ligand>
</feature>
<dbReference type="Gene3D" id="3.30.60.20">
    <property type="match status" value="1"/>
</dbReference>
<keyword evidence="8 9" id="KW-0067">ATP-binding</keyword>
<keyword evidence="4 9" id="KW-0237">DNA synthesis</keyword>
<dbReference type="GO" id="GO:0004797">
    <property type="term" value="F:thymidine kinase activity"/>
    <property type="evidence" value="ECO:0007669"/>
    <property type="project" value="UniProtKB-UniRule"/>
</dbReference>
<dbReference type="InterPro" id="IPR027417">
    <property type="entry name" value="P-loop_NTPase"/>
</dbReference>
<feature type="binding site" evidence="9">
    <location>
        <position position="158"/>
    </location>
    <ligand>
        <name>Zn(2+)</name>
        <dbReference type="ChEBI" id="CHEBI:29105"/>
    </ligand>
</feature>
<evidence type="ECO:0000256" key="1">
    <source>
        <dbReference type="ARBA" id="ARBA00007587"/>
    </source>
</evidence>
<dbReference type="EMBL" id="QWDR01000001">
    <property type="protein sequence ID" value="RJY33406.1"/>
    <property type="molecule type" value="Genomic_DNA"/>
</dbReference>
<keyword evidence="7 9" id="KW-0418">Kinase</keyword>
<protein>
    <recommendedName>
        <fullName evidence="2 9">Thymidine kinase</fullName>
        <ecNumber evidence="2 9">2.7.1.21</ecNumber>
    </recommendedName>
</protein>
<evidence type="ECO:0000313" key="14">
    <source>
        <dbReference type="EMBL" id="RJY33406.1"/>
    </source>
</evidence>
<reference evidence="14 15" key="1">
    <citation type="submission" date="2018-08" db="EMBL/GenBank/DDBJ databases">
        <title>Genome Sequences of Legionella pneumophila subsp. pneumophila Isolates, Recovered from a Drinking Water System in a Large Builging.</title>
        <authorList>
            <person name="Gomez-Alvarez V."/>
            <person name="Boczek L."/>
            <person name="King D."/>
            <person name="Pemberton A."/>
            <person name="Pfaller S."/>
            <person name="Rodgers M."/>
            <person name="Santodomingo J."/>
            <person name="Revetta R."/>
        </authorList>
    </citation>
    <scope>NUCLEOTIDE SEQUENCE [LARGE SCALE GENOMIC DNA]</scope>
    <source>
        <strain evidence="14 15">L01C.1</strain>
    </source>
</reference>
<feature type="active site" description="Proton acceptor" evidence="9 10">
    <location>
        <position position="101"/>
    </location>
</feature>
<evidence type="ECO:0000256" key="10">
    <source>
        <dbReference type="PIRSR" id="PIRSR035805-1"/>
    </source>
</evidence>
<keyword evidence="9" id="KW-0862">Zinc</keyword>
<dbReference type="GO" id="GO:0046104">
    <property type="term" value="P:thymidine metabolic process"/>
    <property type="evidence" value="ECO:0007669"/>
    <property type="project" value="TreeGrafter"/>
</dbReference>
<evidence type="ECO:0000256" key="3">
    <source>
        <dbReference type="ARBA" id="ARBA00022490"/>
    </source>
</evidence>
<evidence type="ECO:0000256" key="9">
    <source>
        <dbReference type="HAMAP-Rule" id="MF_00124"/>
    </source>
</evidence>
<evidence type="ECO:0000256" key="7">
    <source>
        <dbReference type="ARBA" id="ARBA00022777"/>
    </source>
</evidence>
<comment type="subunit">
    <text evidence="9">Homotetramer.</text>
</comment>
<organism evidence="14 15">
    <name type="scientific">Legionella pneumophila subsp. pneumophila</name>
    <dbReference type="NCBI Taxonomy" id="91891"/>
    <lineage>
        <taxon>Bacteria</taxon>
        <taxon>Pseudomonadati</taxon>
        <taxon>Pseudomonadota</taxon>
        <taxon>Gammaproteobacteria</taxon>
        <taxon>Legionellales</taxon>
        <taxon>Legionellaceae</taxon>
        <taxon>Legionella</taxon>
    </lineage>
</organism>
<dbReference type="GO" id="GO:0071897">
    <property type="term" value="P:DNA biosynthetic process"/>
    <property type="evidence" value="ECO:0007669"/>
    <property type="project" value="UniProtKB-KW"/>
</dbReference>
<comment type="subcellular location">
    <subcellularLocation>
        <location evidence="9">Cytoplasm</location>
    </subcellularLocation>
</comment>
<name>A0A3A6V1P8_LEGPN</name>
<dbReference type="SUPFAM" id="SSF57716">
    <property type="entry name" value="Glucocorticoid receptor-like (DNA-binding domain)"/>
    <property type="match status" value="1"/>
</dbReference>
<evidence type="ECO:0000313" key="15">
    <source>
        <dbReference type="Proteomes" id="UP000277145"/>
    </source>
</evidence>
<dbReference type="PROSITE" id="PS00603">
    <property type="entry name" value="TK_CELLULAR_TYPE"/>
    <property type="match status" value="1"/>
</dbReference>
<keyword evidence="6 9" id="KW-0547">Nucleotide-binding</keyword>
<dbReference type="InterPro" id="IPR001267">
    <property type="entry name" value="Thymidine_kinase"/>
</dbReference>
<sequence>MSNTNEDGNNQSMAKLYFYYAAMNAGKSTVLLQSSYNYRERGMQTLLFTPAIDTRFQYGTICSRIGLSEQAYAFNNSDNLYVLTQEFQLQTQKYSCVLIDEAQFLTREQVYQLTEITDQMSIPVLAYGLRTDFRGELFPGSQFLLAWADELIELKTICHCGRKAIMNMRIDENGQAVIEGEQVLIGGNESYVATCRLHYKRGEAGKTFPRNKLFNKDTNTF</sequence>
<evidence type="ECO:0000256" key="12">
    <source>
        <dbReference type="RuleBase" id="RU000544"/>
    </source>
</evidence>
<dbReference type="SUPFAM" id="SSF52540">
    <property type="entry name" value="P-loop containing nucleoside triphosphate hydrolases"/>
    <property type="match status" value="1"/>
</dbReference>
<dbReference type="NCBIfam" id="NF003300">
    <property type="entry name" value="PRK04296.1-5"/>
    <property type="match status" value="1"/>
</dbReference>
<comment type="similarity">
    <text evidence="1 9 13">Belongs to the thymidine kinase family.</text>
</comment>
<dbReference type="FunFam" id="3.40.50.300:FF:000323">
    <property type="entry name" value="Thymidine kinase"/>
    <property type="match status" value="1"/>
</dbReference>
<feature type="binding site" evidence="9">
    <location>
        <position position="160"/>
    </location>
    <ligand>
        <name>Zn(2+)</name>
        <dbReference type="ChEBI" id="CHEBI:29105"/>
    </ligand>
</feature>
<feature type="binding site" evidence="11">
    <location>
        <position position="191"/>
    </location>
    <ligand>
        <name>substrate</name>
    </ligand>
</feature>
<evidence type="ECO:0000256" key="2">
    <source>
        <dbReference type="ARBA" id="ARBA00012118"/>
    </source>
</evidence>
<accession>A0A3A6V1P8</accession>
<dbReference type="EC" id="2.7.1.21" evidence="2 9"/>
<comment type="caution">
    <text evidence="14">The sequence shown here is derived from an EMBL/GenBank/DDBJ whole genome shotgun (WGS) entry which is preliminary data.</text>
</comment>
<dbReference type="AlphaFoldDB" id="A0A3A6V1P8"/>
<dbReference type="HAMAP" id="MF_00124">
    <property type="entry name" value="Thymidine_kinase"/>
    <property type="match status" value="1"/>
</dbReference>
<feature type="binding site" evidence="9">
    <location>
        <position position="198"/>
    </location>
    <ligand>
        <name>Zn(2+)</name>
        <dbReference type="ChEBI" id="CHEBI:29105"/>
    </ligand>
</feature>
<dbReference type="PIRSF" id="PIRSF035805">
    <property type="entry name" value="TK_cell"/>
    <property type="match status" value="1"/>
</dbReference>
<dbReference type="Pfam" id="PF00265">
    <property type="entry name" value="TK"/>
    <property type="match status" value="1"/>
</dbReference>
<dbReference type="PANTHER" id="PTHR11441">
    <property type="entry name" value="THYMIDINE KINASE"/>
    <property type="match status" value="1"/>
</dbReference>
<evidence type="ECO:0000256" key="8">
    <source>
        <dbReference type="ARBA" id="ARBA00022840"/>
    </source>
</evidence>
<proteinExistence type="inferred from homology"/>
<keyword evidence="3 9" id="KW-0963">Cytoplasm</keyword>
<dbReference type="InterPro" id="IPR020633">
    <property type="entry name" value="Thymidine_kinase_CS"/>
</dbReference>
<dbReference type="Proteomes" id="UP000277145">
    <property type="component" value="Unassembled WGS sequence"/>
</dbReference>
<dbReference type="Gene3D" id="3.40.50.300">
    <property type="entry name" value="P-loop containing nucleotide triphosphate hydrolases"/>
    <property type="match status" value="1"/>
</dbReference>
<feature type="binding site" evidence="9">
    <location>
        <begin position="100"/>
        <end position="103"/>
    </location>
    <ligand>
        <name>ATP</name>
        <dbReference type="ChEBI" id="CHEBI:30616"/>
    </ligand>
</feature>
<dbReference type="PANTHER" id="PTHR11441:SF0">
    <property type="entry name" value="THYMIDINE KINASE, CYTOSOLIC"/>
    <property type="match status" value="1"/>
</dbReference>
<dbReference type="GO" id="GO:0005829">
    <property type="term" value="C:cytosol"/>
    <property type="evidence" value="ECO:0007669"/>
    <property type="project" value="TreeGrafter"/>
</dbReference>